<keyword evidence="6" id="KW-0443">Lipid metabolism</keyword>
<keyword evidence="4" id="KW-0276">Fatty acid metabolism</keyword>
<evidence type="ECO:0000256" key="4">
    <source>
        <dbReference type="ARBA" id="ARBA00022832"/>
    </source>
</evidence>
<keyword evidence="3" id="KW-0378">Hydrolase</keyword>
<feature type="domain" description="Acyl-ACP thioesterase N-terminal hotdog" evidence="8">
    <location>
        <begin position="4"/>
        <end position="131"/>
    </location>
</feature>
<dbReference type="PANTHER" id="PTHR31727">
    <property type="entry name" value="OLEOYL-ACYL CARRIER PROTEIN THIOESTERASE 1, CHLOROPLASTIC"/>
    <property type="match status" value="1"/>
</dbReference>
<dbReference type="Proteomes" id="UP000237798">
    <property type="component" value="Unassembled WGS sequence"/>
</dbReference>
<sequence length="252" mass="29862">MNRSVFEKEYEVNYYEIDYEERLLITSLVNYFGDVSTKHSEEMGGGIEYSKKNGVAWVLYKWSIDVDRYPKYGEKIRVRTNACSFRKFYGYRIFEVFDEKGDIIARANSIWLLIDTNKRKILRVTKDMYEIFGLTEKDNRPLTIKNVKLPEKFTIEKSFNVRYSDIDTNKHVNNVKYIDWIIETIPLDIILKYAIKHINITYEKEALYGEKISISTELKKQDDNYVSLHKITDDSGRELSIIEAVWCSNEKC</sequence>
<evidence type="ECO:0000313" key="11">
    <source>
        <dbReference type="Proteomes" id="UP000237798"/>
    </source>
</evidence>
<accession>A0A2T0BP54</accession>
<evidence type="ECO:0000313" key="10">
    <source>
        <dbReference type="EMBL" id="PRR85661.1"/>
    </source>
</evidence>
<comment type="similarity">
    <text evidence="1">Belongs to the acyl-ACP thioesterase family.</text>
</comment>
<dbReference type="InterPro" id="IPR045023">
    <property type="entry name" value="FATA/B"/>
</dbReference>
<dbReference type="InterPro" id="IPR049427">
    <property type="entry name" value="Acyl-ACP_TE_C"/>
</dbReference>
<evidence type="ECO:0000256" key="3">
    <source>
        <dbReference type="ARBA" id="ARBA00022801"/>
    </source>
</evidence>
<dbReference type="InterPro" id="IPR029069">
    <property type="entry name" value="HotDog_dom_sf"/>
</dbReference>
<keyword evidence="5" id="KW-0809">Transit peptide</keyword>
<dbReference type="InterPro" id="IPR002864">
    <property type="entry name" value="Acyl-ACP_thioesterase_NHD"/>
</dbReference>
<dbReference type="GO" id="GO:0000036">
    <property type="term" value="F:acyl carrier activity"/>
    <property type="evidence" value="ECO:0007669"/>
    <property type="project" value="TreeGrafter"/>
</dbReference>
<evidence type="ECO:0000256" key="5">
    <source>
        <dbReference type="ARBA" id="ARBA00022946"/>
    </source>
</evidence>
<evidence type="ECO:0000256" key="6">
    <source>
        <dbReference type="ARBA" id="ARBA00023098"/>
    </source>
</evidence>
<dbReference type="PANTHER" id="PTHR31727:SF6">
    <property type="entry name" value="OLEOYL-ACYL CARRIER PROTEIN THIOESTERASE 1, CHLOROPLASTIC"/>
    <property type="match status" value="1"/>
</dbReference>
<keyword evidence="2" id="KW-0444">Lipid biosynthesis</keyword>
<dbReference type="SUPFAM" id="SSF54637">
    <property type="entry name" value="Thioesterase/thiol ester dehydrase-isomerase"/>
    <property type="match status" value="2"/>
</dbReference>
<dbReference type="RefSeq" id="WP_106008994.1">
    <property type="nucleotide sequence ID" value="NZ_JALCPJ010000056.1"/>
</dbReference>
<dbReference type="CDD" id="cd00586">
    <property type="entry name" value="4HBT"/>
    <property type="match status" value="2"/>
</dbReference>
<dbReference type="OrthoDB" id="9801517at2"/>
<dbReference type="EMBL" id="PVXP01000014">
    <property type="protein sequence ID" value="PRR85661.1"/>
    <property type="molecule type" value="Genomic_DNA"/>
</dbReference>
<evidence type="ECO:0000256" key="1">
    <source>
        <dbReference type="ARBA" id="ARBA00006500"/>
    </source>
</evidence>
<dbReference type="Gene3D" id="3.10.129.10">
    <property type="entry name" value="Hotdog Thioesterase"/>
    <property type="match status" value="1"/>
</dbReference>
<proteinExistence type="inferred from homology"/>
<dbReference type="Pfam" id="PF01643">
    <property type="entry name" value="Acyl-ACP_TE"/>
    <property type="match status" value="1"/>
</dbReference>
<dbReference type="GO" id="GO:0016297">
    <property type="term" value="F:fatty acyl-[ACP] hydrolase activity"/>
    <property type="evidence" value="ECO:0007669"/>
    <property type="project" value="InterPro"/>
</dbReference>
<keyword evidence="7" id="KW-0275">Fatty acid biosynthesis</keyword>
<evidence type="ECO:0000259" key="9">
    <source>
        <dbReference type="Pfam" id="PF20791"/>
    </source>
</evidence>
<keyword evidence="11" id="KW-1185">Reference proteome</keyword>
<organism evidence="10 11">
    <name type="scientific">Clostridium luticellarii</name>
    <dbReference type="NCBI Taxonomy" id="1691940"/>
    <lineage>
        <taxon>Bacteria</taxon>
        <taxon>Bacillati</taxon>
        <taxon>Bacillota</taxon>
        <taxon>Clostridia</taxon>
        <taxon>Eubacteriales</taxon>
        <taxon>Clostridiaceae</taxon>
        <taxon>Clostridium</taxon>
    </lineage>
</organism>
<dbReference type="AlphaFoldDB" id="A0A2T0BP54"/>
<feature type="domain" description="Acyl-ACP thioesterase-like C-terminal" evidence="9">
    <location>
        <begin position="154"/>
        <end position="246"/>
    </location>
</feature>
<dbReference type="Pfam" id="PF20791">
    <property type="entry name" value="Acyl-ACP_TE_C"/>
    <property type="match status" value="1"/>
</dbReference>
<protein>
    <submittedName>
        <fullName evidence="10">Acyl-ACP thioesterase</fullName>
    </submittedName>
</protein>
<evidence type="ECO:0000256" key="7">
    <source>
        <dbReference type="ARBA" id="ARBA00023160"/>
    </source>
</evidence>
<evidence type="ECO:0000259" key="8">
    <source>
        <dbReference type="Pfam" id="PF01643"/>
    </source>
</evidence>
<evidence type="ECO:0000256" key="2">
    <source>
        <dbReference type="ARBA" id="ARBA00022516"/>
    </source>
</evidence>
<reference evidence="10 11" key="1">
    <citation type="submission" date="2018-03" db="EMBL/GenBank/DDBJ databases">
        <title>Genome sequence of Clostridium luticellarii DSM 29923.</title>
        <authorList>
            <person name="Poehlein A."/>
            <person name="Daniel R."/>
        </authorList>
    </citation>
    <scope>NUCLEOTIDE SEQUENCE [LARGE SCALE GENOMIC DNA]</scope>
    <source>
        <strain evidence="10 11">DSM 29923</strain>
    </source>
</reference>
<gene>
    <name evidence="10" type="ORF">CLLU_14230</name>
</gene>
<comment type="caution">
    <text evidence="10">The sequence shown here is derived from an EMBL/GenBank/DDBJ whole genome shotgun (WGS) entry which is preliminary data.</text>
</comment>
<name>A0A2T0BP54_9CLOT</name>